<evidence type="ECO:0000256" key="1">
    <source>
        <dbReference type="ARBA" id="ARBA00004141"/>
    </source>
</evidence>
<gene>
    <name evidence="11" type="ORF">HAKA00212_LOCUS11248</name>
</gene>
<dbReference type="GO" id="GO:0015179">
    <property type="term" value="F:L-amino acid transmembrane transporter activity"/>
    <property type="evidence" value="ECO:0007669"/>
    <property type="project" value="TreeGrafter"/>
</dbReference>
<evidence type="ECO:0000313" key="11">
    <source>
        <dbReference type="EMBL" id="CAE0632539.1"/>
    </source>
</evidence>
<dbReference type="PANTHER" id="PTHR22950:SF458">
    <property type="entry name" value="SODIUM-COUPLED NEUTRAL AMINO ACID TRANSPORTER 11-RELATED"/>
    <property type="match status" value="1"/>
</dbReference>
<feature type="chain" id="PRO_5030160714" description="Amino acid transporter transmembrane domain-containing protein" evidence="9">
    <location>
        <begin position="20"/>
        <end position="332"/>
    </location>
</feature>
<evidence type="ECO:0000256" key="8">
    <source>
        <dbReference type="SAM" id="Phobius"/>
    </source>
</evidence>
<feature type="transmembrane region" description="Helical" evidence="8">
    <location>
        <begin position="73"/>
        <end position="95"/>
    </location>
</feature>
<keyword evidence="7 8" id="KW-0472">Membrane</keyword>
<feature type="transmembrane region" description="Helical" evidence="8">
    <location>
        <begin position="50"/>
        <end position="66"/>
    </location>
</feature>
<evidence type="ECO:0000256" key="3">
    <source>
        <dbReference type="ARBA" id="ARBA00022448"/>
    </source>
</evidence>
<evidence type="ECO:0000256" key="9">
    <source>
        <dbReference type="SAM" id="SignalP"/>
    </source>
</evidence>
<dbReference type="Pfam" id="PF01490">
    <property type="entry name" value="Aa_trans"/>
    <property type="match status" value="1"/>
</dbReference>
<accession>A0A6V1M2K4</accession>
<keyword evidence="3" id="KW-0813">Transport</keyword>
<evidence type="ECO:0000256" key="5">
    <source>
        <dbReference type="ARBA" id="ARBA00022970"/>
    </source>
</evidence>
<feature type="signal peptide" evidence="9">
    <location>
        <begin position="1"/>
        <end position="19"/>
    </location>
</feature>
<proteinExistence type="inferred from homology"/>
<keyword evidence="6 8" id="KW-1133">Transmembrane helix</keyword>
<protein>
    <recommendedName>
        <fullName evidence="10">Amino acid transporter transmembrane domain-containing protein</fullName>
    </recommendedName>
</protein>
<keyword evidence="4 8" id="KW-0812">Transmembrane</keyword>
<evidence type="ECO:0000256" key="2">
    <source>
        <dbReference type="ARBA" id="ARBA00008066"/>
    </source>
</evidence>
<feature type="transmembrane region" description="Helical" evidence="8">
    <location>
        <begin position="262"/>
        <end position="285"/>
    </location>
</feature>
<feature type="transmembrane region" description="Helical" evidence="8">
    <location>
        <begin position="193"/>
        <end position="213"/>
    </location>
</feature>
<reference evidence="11" key="1">
    <citation type="submission" date="2021-01" db="EMBL/GenBank/DDBJ databases">
        <authorList>
            <person name="Corre E."/>
            <person name="Pelletier E."/>
            <person name="Niang G."/>
            <person name="Scheremetjew M."/>
            <person name="Finn R."/>
            <person name="Kale V."/>
            <person name="Holt S."/>
            <person name="Cochrane G."/>
            <person name="Meng A."/>
            <person name="Brown T."/>
            <person name="Cohen L."/>
        </authorList>
    </citation>
    <scope>NUCLEOTIDE SEQUENCE</scope>
    <source>
        <strain evidence="11">CCMP3107</strain>
    </source>
</reference>
<feature type="transmembrane region" description="Helical" evidence="8">
    <location>
        <begin position="305"/>
        <end position="325"/>
    </location>
</feature>
<dbReference type="AlphaFoldDB" id="A0A6V1M2K4"/>
<dbReference type="PANTHER" id="PTHR22950">
    <property type="entry name" value="AMINO ACID TRANSPORTER"/>
    <property type="match status" value="1"/>
</dbReference>
<feature type="transmembrane region" description="Helical" evidence="8">
    <location>
        <begin position="234"/>
        <end position="256"/>
    </location>
</feature>
<name>A0A6V1M2K4_HETAK</name>
<evidence type="ECO:0000256" key="6">
    <source>
        <dbReference type="ARBA" id="ARBA00022989"/>
    </source>
</evidence>
<keyword evidence="9" id="KW-0732">Signal</keyword>
<evidence type="ECO:0000256" key="7">
    <source>
        <dbReference type="ARBA" id="ARBA00023136"/>
    </source>
</evidence>
<dbReference type="EMBL" id="HBIU01024211">
    <property type="protein sequence ID" value="CAE0632539.1"/>
    <property type="molecule type" value="Transcribed_RNA"/>
</dbReference>
<dbReference type="GO" id="GO:0016020">
    <property type="term" value="C:membrane"/>
    <property type="evidence" value="ECO:0007669"/>
    <property type="project" value="UniProtKB-SubCell"/>
</dbReference>
<feature type="domain" description="Amino acid transporter transmembrane" evidence="10">
    <location>
        <begin position="11"/>
        <end position="302"/>
    </location>
</feature>
<sequence length="332" mass="35601">MPSTFFFLLQLCNFGGLLSYFTVVGGQTCDILKDLVGASDGDSRWYTQEYAVLPVVVALAILPLCLTRRFGHFVYVSYLSISAIAAVVLCVLIAGPSEGKQYRSEPILWISVPGMAQKFGSVVFAIACAYAAFHAFVSLRPELQTVGQWDRVSSLAIVVGTLMCAVTGLAGYLCFRSSTSGDILDNFQGPNFYFFKVLLVTHLILYIPLDFVVMRHSFCKVLGTDAIELPTGRYVVVTVGLLTFSLGVVMVLYYAGVSEGDAFGYILDLTGGVGNAMLGFVLPGIFYARLNKDPGDPLLARARGLAGWGVCVMAAVSAATAAAWWSSSGSSE</sequence>
<feature type="transmembrane region" description="Helical" evidence="8">
    <location>
        <begin position="107"/>
        <end position="133"/>
    </location>
</feature>
<evidence type="ECO:0000259" key="10">
    <source>
        <dbReference type="Pfam" id="PF01490"/>
    </source>
</evidence>
<dbReference type="InterPro" id="IPR013057">
    <property type="entry name" value="AA_transpt_TM"/>
</dbReference>
<evidence type="ECO:0000256" key="4">
    <source>
        <dbReference type="ARBA" id="ARBA00022692"/>
    </source>
</evidence>
<comment type="subcellular location">
    <subcellularLocation>
        <location evidence="1">Membrane</location>
        <topology evidence="1">Multi-pass membrane protein</topology>
    </subcellularLocation>
</comment>
<keyword evidence="5" id="KW-0029">Amino-acid transport</keyword>
<feature type="transmembrane region" description="Helical" evidence="8">
    <location>
        <begin position="154"/>
        <end position="173"/>
    </location>
</feature>
<comment type="similarity">
    <text evidence="2">Belongs to the amino acid/polyamine transporter 2 family.</text>
</comment>
<organism evidence="11">
    <name type="scientific">Heterosigma akashiwo</name>
    <name type="common">Chromophytic alga</name>
    <name type="synonym">Heterosigma carterae</name>
    <dbReference type="NCBI Taxonomy" id="2829"/>
    <lineage>
        <taxon>Eukaryota</taxon>
        <taxon>Sar</taxon>
        <taxon>Stramenopiles</taxon>
        <taxon>Ochrophyta</taxon>
        <taxon>Raphidophyceae</taxon>
        <taxon>Chattonellales</taxon>
        <taxon>Chattonellaceae</taxon>
        <taxon>Heterosigma</taxon>
    </lineage>
</organism>